<dbReference type="AlphaFoldDB" id="A0A813S964"/>
<dbReference type="PANTHER" id="PTHR35538:SF6">
    <property type="entry name" value="EF-HAND DOMAIN-CONTAINING PROTEIN"/>
    <property type="match status" value="1"/>
</dbReference>
<evidence type="ECO:0000256" key="2">
    <source>
        <dbReference type="SAM" id="MobiDB-lite"/>
    </source>
</evidence>
<gene>
    <name evidence="3" type="ORF">OXX778_LOCUS6066</name>
</gene>
<dbReference type="EMBL" id="CAJNOC010000696">
    <property type="protein sequence ID" value="CAF0792970.1"/>
    <property type="molecule type" value="Genomic_DNA"/>
</dbReference>
<protein>
    <submittedName>
        <fullName evidence="3">Uncharacterized protein</fullName>
    </submittedName>
</protein>
<feature type="compositionally biased region" description="Basic residues" evidence="2">
    <location>
        <begin position="248"/>
        <end position="259"/>
    </location>
</feature>
<keyword evidence="1" id="KW-0175">Coiled coil</keyword>
<feature type="region of interest" description="Disordered" evidence="2">
    <location>
        <begin position="248"/>
        <end position="275"/>
    </location>
</feature>
<comment type="caution">
    <text evidence="3">The sequence shown here is derived from an EMBL/GenBank/DDBJ whole genome shotgun (WGS) entry which is preliminary data.</text>
</comment>
<evidence type="ECO:0000313" key="4">
    <source>
        <dbReference type="Proteomes" id="UP000663879"/>
    </source>
</evidence>
<evidence type="ECO:0000256" key="1">
    <source>
        <dbReference type="SAM" id="Coils"/>
    </source>
</evidence>
<dbReference type="OrthoDB" id="2121618at2759"/>
<accession>A0A813S964</accession>
<dbReference type="Proteomes" id="UP000663879">
    <property type="component" value="Unassembled WGS sequence"/>
</dbReference>
<keyword evidence="4" id="KW-1185">Reference proteome</keyword>
<reference evidence="3" key="1">
    <citation type="submission" date="2021-02" db="EMBL/GenBank/DDBJ databases">
        <authorList>
            <person name="Nowell W R."/>
        </authorList>
    </citation>
    <scope>NUCLEOTIDE SEQUENCE</scope>
    <source>
        <strain evidence="3">Ploen Becks lab</strain>
    </source>
</reference>
<organism evidence="3 4">
    <name type="scientific">Brachionus calyciflorus</name>
    <dbReference type="NCBI Taxonomy" id="104777"/>
    <lineage>
        <taxon>Eukaryota</taxon>
        <taxon>Metazoa</taxon>
        <taxon>Spiralia</taxon>
        <taxon>Gnathifera</taxon>
        <taxon>Rotifera</taxon>
        <taxon>Eurotatoria</taxon>
        <taxon>Monogononta</taxon>
        <taxon>Pseudotrocha</taxon>
        <taxon>Ploima</taxon>
        <taxon>Brachionidae</taxon>
        <taxon>Brachionus</taxon>
    </lineage>
</organism>
<feature type="compositionally biased region" description="Acidic residues" evidence="2">
    <location>
        <begin position="265"/>
        <end position="275"/>
    </location>
</feature>
<evidence type="ECO:0000313" key="3">
    <source>
        <dbReference type="EMBL" id="CAF0792970.1"/>
    </source>
</evidence>
<name>A0A813S964_9BILA</name>
<feature type="coiled-coil region" evidence="1">
    <location>
        <begin position="319"/>
        <end position="353"/>
    </location>
</feature>
<sequence>MLDHYENEQIFDEDEDLYETNLYENPLNIEKLRWRLPIKREETTLIKKEGYQPVIPINTRGTPTNSTYSIERPLSTSRFSSIVKINDKIQYRKASPTYQKRSFIPILHKSYTTTHLKEAKIEKKVEKLPVTTQYSSLSIASKIESPISQRGLTMPPIQTKIPAPLTSEQTAFLHFVSNPYTFNEKPKFEKKLISYPTVIRTKKVIPFEQIRTETRPLELKKEEIKIEEKIPEKKEIITIEPKIKKVKNKNKKPKKKKIQKTQQDEISEDSMSETDPVENIEPTITQNNRPLAANLLNKRRREKIRFENGRIRNISEAESEEPEEIFEELEKEIEKIEEKVKIEQEEITNYEYKANLKLLDIKIKPKQKKITPIVVKPQHPVQPKFELKIDRKVETPVEEKEKKQFHLKPLKRPYRIPENAKLLGQDAEQFILEDDWLLKWCILENYRNVACEAAFNKFDHYGRGFLKGEALIQAIESIVKLSNLKMSYLFSVLNLVNVDALIYGADIKLFTIIMSLANRISNLDDNWFSNMLPQYDLFTIENKVFKVKNLWTHLADRETKLIYINDVLIEFEAGGVTSKHVQYAKEKFSQKTYFDLIDYLSYIPLFVHIHDKIVTNPLIIKQDI</sequence>
<dbReference type="PANTHER" id="PTHR35538">
    <property type="entry name" value="LIG_CHAN-GLU_BD DOMAIN-CONTAINING PROTEIN"/>
    <property type="match status" value="1"/>
</dbReference>
<proteinExistence type="predicted"/>